<name>A0ABT7PFB6_9BACT</name>
<dbReference type="RefSeq" id="WP_230777640.1">
    <property type="nucleotide sequence ID" value="NZ_JAJMQV010000167.1"/>
</dbReference>
<feature type="region of interest" description="Disordered" evidence="1">
    <location>
        <begin position="1"/>
        <end position="29"/>
    </location>
</feature>
<sequence length="247" mass="27550">MAPEHPQRANRQGTPKQPTPAGSSDQDTRSYVRAVALDMDGLLFDTERIYWEVGDTILQRRGLRYSAELQALMMGRIGTAAVQQMIDFHSLNDDAEDLLRESDQLYGELLPQQIRPMPGLAAWVDRLRTSGLPFALTTSSRRRWVDLIFEQQDWRDELAFVLTGDDVVRGKPHPEMYLKAAEQFAITPERMLVLEDSGNGTAAGVAAGAIVVSIPSPHTQGQNFRGAHLVAESLTDPRLWDLLPSRS</sequence>
<dbReference type="PRINTS" id="PR00413">
    <property type="entry name" value="HADHALOGNASE"/>
</dbReference>
<feature type="compositionally biased region" description="Polar residues" evidence="1">
    <location>
        <begin position="9"/>
        <end position="25"/>
    </location>
</feature>
<accession>A0ABT7PFB6</accession>
<organism evidence="2 3">
    <name type="scientific">Roseiconus lacunae</name>
    <dbReference type="NCBI Taxonomy" id="2605694"/>
    <lineage>
        <taxon>Bacteria</taxon>
        <taxon>Pseudomonadati</taxon>
        <taxon>Planctomycetota</taxon>
        <taxon>Planctomycetia</taxon>
        <taxon>Pirellulales</taxon>
        <taxon>Pirellulaceae</taxon>
        <taxon>Roseiconus</taxon>
    </lineage>
</organism>
<reference evidence="2 3" key="1">
    <citation type="submission" date="2023-06" db="EMBL/GenBank/DDBJ databases">
        <title>Roseiconus lacunae JC819 isolated from Gulf of Mannar region, Tamil Nadu.</title>
        <authorList>
            <person name="Pk S."/>
            <person name="Ch S."/>
            <person name="Ch V.R."/>
        </authorList>
    </citation>
    <scope>NUCLEOTIDE SEQUENCE [LARGE SCALE GENOMIC DNA]</scope>
    <source>
        <strain evidence="2 3">JC819</strain>
    </source>
</reference>
<dbReference type="InterPro" id="IPR006439">
    <property type="entry name" value="HAD-SF_hydro_IA"/>
</dbReference>
<dbReference type="GO" id="GO:0016787">
    <property type="term" value="F:hydrolase activity"/>
    <property type="evidence" value="ECO:0007669"/>
    <property type="project" value="UniProtKB-KW"/>
</dbReference>
<dbReference type="NCBIfam" id="TIGR01509">
    <property type="entry name" value="HAD-SF-IA-v3"/>
    <property type="match status" value="1"/>
</dbReference>
<keyword evidence="2" id="KW-0378">Hydrolase</keyword>
<dbReference type="Gene3D" id="1.10.150.240">
    <property type="entry name" value="Putative phosphatase, domain 2"/>
    <property type="match status" value="1"/>
</dbReference>
<dbReference type="InterPro" id="IPR023214">
    <property type="entry name" value="HAD_sf"/>
</dbReference>
<dbReference type="EMBL" id="JASZZN010000004">
    <property type="protein sequence ID" value="MDM4015195.1"/>
    <property type="molecule type" value="Genomic_DNA"/>
</dbReference>
<keyword evidence="3" id="KW-1185">Reference proteome</keyword>
<gene>
    <name evidence="2" type="ORF">QTN89_07125</name>
</gene>
<dbReference type="InterPro" id="IPR036412">
    <property type="entry name" value="HAD-like_sf"/>
</dbReference>
<proteinExistence type="predicted"/>
<evidence type="ECO:0000313" key="3">
    <source>
        <dbReference type="Proteomes" id="UP001239462"/>
    </source>
</evidence>
<dbReference type="Gene3D" id="3.40.50.1000">
    <property type="entry name" value="HAD superfamily/HAD-like"/>
    <property type="match status" value="1"/>
</dbReference>
<dbReference type="SFLD" id="SFLDS00003">
    <property type="entry name" value="Haloacid_Dehalogenase"/>
    <property type="match status" value="1"/>
</dbReference>
<dbReference type="Pfam" id="PF00702">
    <property type="entry name" value="Hydrolase"/>
    <property type="match status" value="1"/>
</dbReference>
<protein>
    <submittedName>
        <fullName evidence="2">HAD-IA family hydrolase</fullName>
    </submittedName>
</protein>
<dbReference type="Proteomes" id="UP001239462">
    <property type="component" value="Unassembled WGS sequence"/>
</dbReference>
<evidence type="ECO:0000256" key="1">
    <source>
        <dbReference type="SAM" id="MobiDB-lite"/>
    </source>
</evidence>
<dbReference type="InterPro" id="IPR023198">
    <property type="entry name" value="PGP-like_dom2"/>
</dbReference>
<dbReference type="SFLD" id="SFLDG01129">
    <property type="entry name" value="C1.5:_HAD__Beta-PGM__Phosphata"/>
    <property type="match status" value="1"/>
</dbReference>
<comment type="caution">
    <text evidence="2">The sequence shown here is derived from an EMBL/GenBank/DDBJ whole genome shotgun (WGS) entry which is preliminary data.</text>
</comment>
<dbReference type="PANTHER" id="PTHR18901">
    <property type="entry name" value="2-DEOXYGLUCOSE-6-PHOSPHATE PHOSPHATASE 2"/>
    <property type="match status" value="1"/>
</dbReference>
<dbReference type="PANTHER" id="PTHR18901:SF38">
    <property type="entry name" value="PSEUDOURIDINE-5'-PHOSPHATASE"/>
    <property type="match status" value="1"/>
</dbReference>
<dbReference type="SUPFAM" id="SSF56784">
    <property type="entry name" value="HAD-like"/>
    <property type="match status" value="1"/>
</dbReference>
<evidence type="ECO:0000313" key="2">
    <source>
        <dbReference type="EMBL" id="MDM4015195.1"/>
    </source>
</evidence>